<gene>
    <name evidence="10" type="ORF">OLEA9_A072634</name>
</gene>
<dbReference type="InterPro" id="IPR049883">
    <property type="entry name" value="NOTCH1_EGF-like"/>
</dbReference>
<feature type="domain" description="EGF-like" evidence="9">
    <location>
        <begin position="297"/>
        <end position="332"/>
    </location>
</feature>
<dbReference type="AlphaFoldDB" id="A0A8S0S4X9"/>
<dbReference type="Gene3D" id="2.10.25.10">
    <property type="entry name" value="Laminin"/>
    <property type="match status" value="1"/>
</dbReference>
<dbReference type="Pfam" id="PF13947">
    <property type="entry name" value="GUB_WAK_bind"/>
    <property type="match status" value="1"/>
</dbReference>
<keyword evidence="10" id="KW-0418">Kinase</keyword>
<dbReference type="PROSITE" id="PS01187">
    <property type="entry name" value="EGF_CA"/>
    <property type="match status" value="1"/>
</dbReference>
<feature type="signal peptide" evidence="8">
    <location>
        <begin position="1"/>
        <end position="28"/>
    </location>
</feature>
<keyword evidence="4" id="KW-0677">Repeat</keyword>
<evidence type="ECO:0000256" key="3">
    <source>
        <dbReference type="ARBA" id="ARBA00022729"/>
    </source>
</evidence>
<organism evidence="10 11">
    <name type="scientific">Olea europaea subsp. europaea</name>
    <dbReference type="NCBI Taxonomy" id="158383"/>
    <lineage>
        <taxon>Eukaryota</taxon>
        <taxon>Viridiplantae</taxon>
        <taxon>Streptophyta</taxon>
        <taxon>Embryophyta</taxon>
        <taxon>Tracheophyta</taxon>
        <taxon>Spermatophyta</taxon>
        <taxon>Magnoliopsida</taxon>
        <taxon>eudicotyledons</taxon>
        <taxon>Gunneridae</taxon>
        <taxon>Pentapetalae</taxon>
        <taxon>asterids</taxon>
        <taxon>lamiids</taxon>
        <taxon>Lamiales</taxon>
        <taxon>Oleaceae</taxon>
        <taxon>Oleeae</taxon>
        <taxon>Olea</taxon>
    </lineage>
</organism>
<evidence type="ECO:0000256" key="7">
    <source>
        <dbReference type="SAM" id="Phobius"/>
    </source>
</evidence>
<dbReference type="GO" id="GO:0030247">
    <property type="term" value="F:polysaccharide binding"/>
    <property type="evidence" value="ECO:0007669"/>
    <property type="project" value="InterPro"/>
</dbReference>
<comment type="caution">
    <text evidence="6">Lacks conserved residue(s) required for the propagation of feature annotation.</text>
</comment>
<dbReference type="OrthoDB" id="4062651at2759"/>
<evidence type="ECO:0000256" key="6">
    <source>
        <dbReference type="PROSITE-ProRule" id="PRU00076"/>
    </source>
</evidence>
<proteinExistence type="predicted"/>
<dbReference type="Gramene" id="OE9A072634T1">
    <property type="protein sequence ID" value="OE9A072634C1"/>
    <property type="gene ID" value="OE9A072634"/>
</dbReference>
<sequence length="445" mass="50304">MAKGLHFLKTHFIPAILLLFFSISISIAKPNCTDRCGNVSIPFPFGTTKDCYLHRSFFVNCNDTHYDPPKAFLGNSAINITSISLEGQLQVWQFIAKDCYSLDGSRYYIVPWIEIPRYLTVNNTANKFTVVGCDTRGFVSGNRVDRKYQTGCSSLCTSEDDLDKGSCSGVGCCQTSIPKDVWRFNITLESFNQYKNYDNRMNKWDFNSCSYAFVVEETSFTFSPRNLYGLRNVKKLPMVLDWAIGNETCESAKKNLSSYACLSNNSECRKPDNGHGYRCYCLKGYRGNPYLVDGCEDIDECKDPSLNDCEKDRCVDIEGSFQCVCPKGYQGEGKTDGRGCVRIRGESLTLKFVAGVSVLLLAFCLFYLELSRRKLVKMKQKFFLQNGGLLLQEQLTRRERNRSTLCNRKEYGFQNGLFLSKSGRTWPVKNSQELGISAHSSLIAG</sequence>
<dbReference type="InterPro" id="IPR001881">
    <property type="entry name" value="EGF-like_Ca-bd_dom"/>
</dbReference>
<keyword evidence="7" id="KW-1133">Transmembrane helix</keyword>
<keyword evidence="7" id="KW-0472">Membrane</keyword>
<reference evidence="10 11" key="1">
    <citation type="submission" date="2019-12" db="EMBL/GenBank/DDBJ databases">
        <authorList>
            <person name="Alioto T."/>
            <person name="Alioto T."/>
            <person name="Gomez Garrido J."/>
        </authorList>
    </citation>
    <scope>NUCLEOTIDE SEQUENCE [LARGE SCALE GENOMIC DNA]</scope>
</reference>
<dbReference type="SMART" id="SM00179">
    <property type="entry name" value="EGF_CA"/>
    <property type="match status" value="1"/>
</dbReference>
<evidence type="ECO:0000313" key="11">
    <source>
        <dbReference type="Proteomes" id="UP000594638"/>
    </source>
</evidence>
<dbReference type="InterPro" id="IPR000152">
    <property type="entry name" value="EGF-type_Asp/Asn_hydroxyl_site"/>
</dbReference>
<comment type="subcellular location">
    <subcellularLocation>
        <location evidence="1">Membrane</location>
        <topology evidence="1">Single-pass membrane protein</topology>
    </subcellularLocation>
</comment>
<keyword evidence="7" id="KW-0812">Transmembrane</keyword>
<evidence type="ECO:0000256" key="2">
    <source>
        <dbReference type="ARBA" id="ARBA00022536"/>
    </source>
</evidence>
<dbReference type="InterPro" id="IPR025287">
    <property type="entry name" value="WAK_GUB"/>
</dbReference>
<name>A0A8S0S4X9_OLEEU</name>
<dbReference type="Pfam" id="PF07645">
    <property type="entry name" value="EGF_CA"/>
    <property type="match status" value="1"/>
</dbReference>
<dbReference type="CDD" id="cd00054">
    <property type="entry name" value="EGF_CA"/>
    <property type="match status" value="1"/>
</dbReference>
<dbReference type="InterPro" id="IPR000742">
    <property type="entry name" value="EGF"/>
</dbReference>
<keyword evidence="10" id="KW-0808">Transferase</keyword>
<dbReference type="InterPro" id="IPR018097">
    <property type="entry name" value="EGF_Ca-bd_CS"/>
</dbReference>
<evidence type="ECO:0000256" key="1">
    <source>
        <dbReference type="ARBA" id="ARBA00004167"/>
    </source>
</evidence>
<dbReference type="EMBL" id="CACTIH010003847">
    <property type="protein sequence ID" value="CAA2986234.1"/>
    <property type="molecule type" value="Genomic_DNA"/>
</dbReference>
<accession>A0A8S0S4X9</accession>
<evidence type="ECO:0000256" key="5">
    <source>
        <dbReference type="ARBA" id="ARBA00023157"/>
    </source>
</evidence>
<feature type="transmembrane region" description="Helical" evidence="7">
    <location>
        <begin position="348"/>
        <end position="368"/>
    </location>
</feature>
<dbReference type="PROSITE" id="PS00010">
    <property type="entry name" value="ASX_HYDROXYL"/>
    <property type="match status" value="1"/>
</dbReference>
<comment type="caution">
    <text evidence="10">The sequence shown here is derived from an EMBL/GenBank/DDBJ whole genome shotgun (WGS) entry which is preliminary data.</text>
</comment>
<dbReference type="Proteomes" id="UP000594638">
    <property type="component" value="Unassembled WGS sequence"/>
</dbReference>
<dbReference type="FunFam" id="2.10.25.10:FF:000038">
    <property type="entry name" value="Fibrillin 2"/>
    <property type="match status" value="1"/>
</dbReference>
<keyword evidence="3 8" id="KW-0732">Signal</keyword>
<dbReference type="GO" id="GO:0016301">
    <property type="term" value="F:kinase activity"/>
    <property type="evidence" value="ECO:0007669"/>
    <property type="project" value="UniProtKB-KW"/>
</dbReference>
<dbReference type="SMART" id="SM00181">
    <property type="entry name" value="EGF"/>
    <property type="match status" value="2"/>
</dbReference>
<evidence type="ECO:0000256" key="4">
    <source>
        <dbReference type="ARBA" id="ARBA00022737"/>
    </source>
</evidence>
<dbReference type="GO" id="GO:0016020">
    <property type="term" value="C:membrane"/>
    <property type="evidence" value="ECO:0007669"/>
    <property type="project" value="UniProtKB-SubCell"/>
</dbReference>
<evidence type="ECO:0000313" key="10">
    <source>
        <dbReference type="EMBL" id="CAA2986234.1"/>
    </source>
</evidence>
<dbReference type="SUPFAM" id="SSF57196">
    <property type="entry name" value="EGF/Laminin"/>
    <property type="match status" value="1"/>
</dbReference>
<dbReference type="FunFam" id="2.10.25.10:FF:000628">
    <property type="entry name" value="Wall-associated receptor kinase 2"/>
    <property type="match status" value="1"/>
</dbReference>
<dbReference type="PANTHER" id="PTHR33491">
    <property type="entry name" value="OSJNBA0016N04.9 PROTEIN"/>
    <property type="match status" value="1"/>
</dbReference>
<protein>
    <submittedName>
        <fullName evidence="10">Serine threonine kinase</fullName>
    </submittedName>
</protein>
<keyword evidence="11" id="KW-1185">Reference proteome</keyword>
<feature type="chain" id="PRO_5035943186" evidence="8">
    <location>
        <begin position="29"/>
        <end position="445"/>
    </location>
</feature>
<evidence type="ECO:0000256" key="8">
    <source>
        <dbReference type="SAM" id="SignalP"/>
    </source>
</evidence>
<keyword evidence="2 6" id="KW-0245">EGF-like domain</keyword>
<dbReference type="GO" id="GO:0005509">
    <property type="term" value="F:calcium ion binding"/>
    <property type="evidence" value="ECO:0007669"/>
    <property type="project" value="InterPro"/>
</dbReference>
<evidence type="ECO:0000259" key="9">
    <source>
        <dbReference type="PROSITE" id="PS50026"/>
    </source>
</evidence>
<dbReference type="PROSITE" id="PS50026">
    <property type="entry name" value="EGF_3"/>
    <property type="match status" value="1"/>
</dbReference>
<keyword evidence="5" id="KW-1015">Disulfide bond</keyword>